<feature type="region of interest" description="Disordered" evidence="1">
    <location>
        <begin position="221"/>
        <end position="297"/>
    </location>
</feature>
<dbReference type="Proteomes" id="UP000663860">
    <property type="component" value="Unassembled WGS sequence"/>
</dbReference>
<feature type="region of interest" description="Disordered" evidence="1">
    <location>
        <begin position="120"/>
        <end position="142"/>
    </location>
</feature>
<organism evidence="2 4">
    <name type="scientific">Adineta steineri</name>
    <dbReference type="NCBI Taxonomy" id="433720"/>
    <lineage>
        <taxon>Eukaryota</taxon>
        <taxon>Metazoa</taxon>
        <taxon>Spiralia</taxon>
        <taxon>Gnathifera</taxon>
        <taxon>Rotifera</taxon>
        <taxon>Eurotatoria</taxon>
        <taxon>Bdelloidea</taxon>
        <taxon>Adinetida</taxon>
        <taxon>Adinetidae</taxon>
        <taxon>Adineta</taxon>
    </lineage>
</organism>
<feature type="compositionally biased region" description="Polar residues" evidence="1">
    <location>
        <begin position="1"/>
        <end position="43"/>
    </location>
</feature>
<gene>
    <name evidence="2" type="ORF">IZO911_LOCUS16070</name>
    <name evidence="3" type="ORF">KXQ929_LOCUS6063</name>
</gene>
<evidence type="ECO:0000313" key="2">
    <source>
        <dbReference type="EMBL" id="CAF0971559.1"/>
    </source>
</evidence>
<evidence type="ECO:0000313" key="4">
    <source>
        <dbReference type="Proteomes" id="UP000663860"/>
    </source>
</evidence>
<dbReference type="AlphaFoldDB" id="A0A814ERD1"/>
<feature type="compositionally biased region" description="Low complexity" evidence="1">
    <location>
        <begin position="73"/>
        <end position="83"/>
    </location>
</feature>
<accession>A0A814ERD1</accession>
<dbReference type="Proteomes" id="UP000663868">
    <property type="component" value="Unassembled WGS sequence"/>
</dbReference>
<evidence type="ECO:0000256" key="1">
    <source>
        <dbReference type="SAM" id="MobiDB-lite"/>
    </source>
</evidence>
<name>A0A814ERD1_9BILA</name>
<proteinExistence type="predicted"/>
<feature type="compositionally biased region" description="Basic and acidic residues" evidence="1">
    <location>
        <begin position="350"/>
        <end position="360"/>
    </location>
</feature>
<dbReference type="EMBL" id="CAJOBB010000230">
    <property type="protein sequence ID" value="CAF3619280.1"/>
    <property type="molecule type" value="Genomic_DNA"/>
</dbReference>
<feature type="compositionally biased region" description="Polar residues" evidence="1">
    <location>
        <begin position="272"/>
        <end position="283"/>
    </location>
</feature>
<feature type="compositionally biased region" description="Polar residues" evidence="1">
    <location>
        <begin position="336"/>
        <end position="349"/>
    </location>
</feature>
<dbReference type="EMBL" id="CAJNOE010000142">
    <property type="protein sequence ID" value="CAF0971559.1"/>
    <property type="molecule type" value="Genomic_DNA"/>
</dbReference>
<sequence>MYSNHQQSIGTMHGSLATNNYIPPNTSRFSVATNHNRRNSNGTKDGGNIEKTNMMSSENPFVDPARPFEHFSSPRSITSITSPRKNDGSLNKSLNLSDENPFHAIYGNYRYPVQIDPSKKITSQSTANRSIDSKSLHMSGENPFSKTYERYQQPTQTSPPKYIPEIPKVTESYTSSNGLSHSNSFSSYRPSLIRQYSAGDIGLGFNSISTSIADWERNNPAPLSYRPIPVQRPPPEYYSYNKSSYNPPSSPPRQQQQQQVPPLQLSPRSVAPLTSTSFQTKKPNMSAPLDKTSLNMSPDNPFASTYGRYYYPSPDEIKSQKRESERTVRFADEVPTNENRTTQSINQITERSEPEKKDVNTGKSKMKATRFDIEF</sequence>
<feature type="region of interest" description="Disordered" evidence="1">
    <location>
        <begin position="333"/>
        <end position="375"/>
    </location>
</feature>
<feature type="compositionally biased region" description="Polar residues" evidence="1">
    <location>
        <begin position="50"/>
        <end position="59"/>
    </location>
</feature>
<evidence type="ECO:0000313" key="3">
    <source>
        <dbReference type="EMBL" id="CAF3619280.1"/>
    </source>
</evidence>
<feature type="region of interest" description="Disordered" evidence="1">
    <location>
        <begin position="1"/>
        <end position="94"/>
    </location>
</feature>
<feature type="compositionally biased region" description="Low complexity" evidence="1">
    <location>
        <begin position="237"/>
        <end position="269"/>
    </location>
</feature>
<reference evidence="2" key="1">
    <citation type="submission" date="2021-02" db="EMBL/GenBank/DDBJ databases">
        <authorList>
            <person name="Nowell W R."/>
        </authorList>
    </citation>
    <scope>NUCLEOTIDE SEQUENCE</scope>
</reference>
<protein>
    <submittedName>
        <fullName evidence="2">Uncharacterized protein</fullName>
    </submittedName>
</protein>
<comment type="caution">
    <text evidence="2">The sequence shown here is derived from an EMBL/GenBank/DDBJ whole genome shotgun (WGS) entry which is preliminary data.</text>
</comment>
<feature type="compositionally biased region" description="Polar residues" evidence="1">
    <location>
        <begin position="120"/>
        <end position="130"/>
    </location>
</feature>